<keyword evidence="1" id="KW-1133">Transmembrane helix</keyword>
<evidence type="ECO:0008006" key="4">
    <source>
        <dbReference type="Google" id="ProtNLM"/>
    </source>
</evidence>
<dbReference type="Proteomes" id="UP001204615">
    <property type="component" value="Unassembled WGS sequence"/>
</dbReference>
<gene>
    <name evidence="2" type="ORF">NC595_19085</name>
</gene>
<keyword evidence="1" id="KW-0472">Membrane</keyword>
<protein>
    <recommendedName>
        <fullName evidence="4">PH domain-containing protein</fullName>
    </recommendedName>
</protein>
<feature type="transmembrane region" description="Helical" evidence="1">
    <location>
        <begin position="45"/>
        <end position="61"/>
    </location>
</feature>
<dbReference type="EMBL" id="JAMZEK010000005">
    <property type="protein sequence ID" value="MCP1376159.1"/>
    <property type="molecule type" value="Genomic_DNA"/>
</dbReference>
<accession>A0ABT1FFJ3</accession>
<keyword evidence="3" id="KW-1185">Reference proteome</keyword>
<feature type="transmembrane region" description="Helical" evidence="1">
    <location>
        <begin position="12"/>
        <end position="33"/>
    </location>
</feature>
<evidence type="ECO:0000256" key="1">
    <source>
        <dbReference type="SAM" id="Phobius"/>
    </source>
</evidence>
<dbReference type="RefSeq" id="WP_253568978.1">
    <property type="nucleotide sequence ID" value="NZ_JAMZEK010000005.1"/>
</dbReference>
<evidence type="ECO:0000313" key="2">
    <source>
        <dbReference type="EMBL" id="MCP1376159.1"/>
    </source>
</evidence>
<evidence type="ECO:0000313" key="3">
    <source>
        <dbReference type="Proteomes" id="UP001204615"/>
    </source>
</evidence>
<sequence length="159" mass="17958">MQRLSSAGTVWYKRAFPLLWFGLLAVFLAIAWLQPGGPGKAPPRVMMIVPLVMMGFGYVLMRKLVFDLVDEVWLDGDQVVVVQRGERTRIPLAQVMNVNATTMVNPPRVTLMLRQPNTRLGDSVSFIPAGPRGLFRSFRPNPVAMDLIRRIDDLRQRSP</sequence>
<proteinExistence type="predicted"/>
<name>A0ABT1FFJ3_9GAMM</name>
<reference evidence="2 3" key="1">
    <citation type="submission" date="2022-06" db="EMBL/GenBank/DDBJ databases">
        <title>Dyella sp. Sa strain:Sa Genome sequencing.</title>
        <authorList>
            <person name="Park S."/>
        </authorList>
    </citation>
    <scope>NUCLEOTIDE SEQUENCE [LARGE SCALE GENOMIC DNA]</scope>
    <source>
        <strain evidence="2 3">Sa</strain>
    </source>
</reference>
<organism evidence="2 3">
    <name type="scientific">Dyella lutea</name>
    <dbReference type="NCBI Taxonomy" id="2950441"/>
    <lineage>
        <taxon>Bacteria</taxon>
        <taxon>Pseudomonadati</taxon>
        <taxon>Pseudomonadota</taxon>
        <taxon>Gammaproteobacteria</taxon>
        <taxon>Lysobacterales</taxon>
        <taxon>Rhodanobacteraceae</taxon>
        <taxon>Dyella</taxon>
    </lineage>
</organism>
<comment type="caution">
    <text evidence="2">The sequence shown here is derived from an EMBL/GenBank/DDBJ whole genome shotgun (WGS) entry which is preliminary data.</text>
</comment>
<keyword evidence="1" id="KW-0812">Transmembrane</keyword>